<evidence type="ECO:0000313" key="3">
    <source>
        <dbReference type="Proteomes" id="UP000265816"/>
    </source>
</evidence>
<dbReference type="AlphaFoldDB" id="A0A398B9M8"/>
<protein>
    <submittedName>
        <fullName evidence="2">DUF948 domain-containing protein</fullName>
    </submittedName>
</protein>
<dbReference type="Proteomes" id="UP000265816">
    <property type="component" value="Unassembled WGS sequence"/>
</dbReference>
<gene>
    <name evidence="2" type="ORF">D1970_12845</name>
</gene>
<keyword evidence="3" id="KW-1185">Reference proteome</keyword>
<name>A0A398B9M8_9BACI</name>
<keyword evidence="1" id="KW-1133">Transmembrane helix</keyword>
<accession>A0A398B9M8</accession>
<keyword evidence="1" id="KW-0472">Membrane</keyword>
<proteinExistence type="predicted"/>
<comment type="caution">
    <text evidence="2">The sequence shown here is derived from an EMBL/GenBank/DDBJ whole genome shotgun (WGS) entry which is preliminary data.</text>
</comment>
<dbReference type="OrthoDB" id="2969233at2"/>
<keyword evidence="1" id="KW-0812">Transmembrane</keyword>
<evidence type="ECO:0000313" key="2">
    <source>
        <dbReference type="EMBL" id="RID84416.1"/>
    </source>
</evidence>
<reference evidence="2 3" key="1">
    <citation type="submission" date="2018-08" db="EMBL/GenBank/DDBJ databases">
        <title>Bacillus jemisoniae sp. nov., Bacillus chryseoplanitiae sp. nov., Bacillus resnikiae sp. nov., and Bacillus frankliniae sp. nov., isolated from Viking spacecraft and associated surfaces.</title>
        <authorList>
            <person name="Seuylemezian A."/>
            <person name="Vaishampayan P."/>
        </authorList>
    </citation>
    <scope>NUCLEOTIDE SEQUENCE [LARGE SCALE GENOMIC DNA]</scope>
    <source>
        <strain evidence="2 3">JJ-247</strain>
    </source>
</reference>
<evidence type="ECO:0000256" key="1">
    <source>
        <dbReference type="SAM" id="Phobius"/>
    </source>
</evidence>
<organism evidence="2 3">
    <name type="scientific">Mesobacillus zeae</name>
    <dbReference type="NCBI Taxonomy" id="1917180"/>
    <lineage>
        <taxon>Bacteria</taxon>
        <taxon>Bacillati</taxon>
        <taxon>Bacillota</taxon>
        <taxon>Bacilli</taxon>
        <taxon>Bacillales</taxon>
        <taxon>Bacillaceae</taxon>
        <taxon>Mesobacillus</taxon>
    </lineage>
</organism>
<dbReference type="EMBL" id="QWVT01000021">
    <property type="protein sequence ID" value="RID84416.1"/>
    <property type="molecule type" value="Genomic_DNA"/>
</dbReference>
<sequence length="119" mass="13623">MIIVYLSIALIIGSLGYLGYTAFKIFKKSKPSLKVLNELSTRMQVKADTIKTETDKLTQNQQQLITDISQKKRAINTTVTAAKQTPVMFKQLVKAKPVTKLEHKRKARMWNMARQNRLT</sequence>
<dbReference type="RefSeq" id="WP_119113277.1">
    <property type="nucleotide sequence ID" value="NZ_CBCSEO010000007.1"/>
</dbReference>
<feature type="transmembrane region" description="Helical" evidence="1">
    <location>
        <begin position="6"/>
        <end position="26"/>
    </location>
</feature>